<dbReference type="AlphaFoldDB" id="A0A9W4AF51"/>
<dbReference type="InterPro" id="IPR010982">
    <property type="entry name" value="Lambda_DNA-bd_dom_sf"/>
</dbReference>
<evidence type="ECO:0000313" key="4">
    <source>
        <dbReference type="Proteomes" id="UP000055316"/>
    </source>
</evidence>
<keyword evidence="3" id="KW-0614">Plasmid</keyword>
<name>A0A9W4AF51_BACTO</name>
<proteinExistence type="predicted"/>
<organism evidence="3 4">
    <name type="scientific">Bacillus thuringiensis subsp. tolworthi</name>
    <dbReference type="NCBI Taxonomy" id="1442"/>
    <lineage>
        <taxon>Bacteria</taxon>
        <taxon>Bacillati</taxon>
        <taxon>Bacillota</taxon>
        <taxon>Bacilli</taxon>
        <taxon>Bacillales</taxon>
        <taxon>Bacillaceae</taxon>
        <taxon>Bacillus</taxon>
        <taxon>Bacillus cereus group</taxon>
    </lineage>
</organism>
<geneLocation type="plasmid" evidence="4">
    <name>pKK2 DNA</name>
</geneLocation>
<dbReference type="Gene3D" id="1.10.260.40">
    <property type="entry name" value="lambda repressor-like DNA-binding domains"/>
    <property type="match status" value="1"/>
</dbReference>
<dbReference type="SMART" id="SM00530">
    <property type="entry name" value="HTH_XRE"/>
    <property type="match status" value="1"/>
</dbReference>
<dbReference type="PANTHER" id="PTHR46558:SF11">
    <property type="entry name" value="HTH-TYPE TRANSCRIPTIONAL REGULATOR XRE"/>
    <property type="match status" value="1"/>
</dbReference>
<protein>
    <submittedName>
        <fullName evidence="3">MerR family transcriptional regulator</fullName>
    </submittedName>
</protein>
<sequence>MKGNIFGQNLRNLRTLKGISLHKLGIELGVTGSAISSWELGNKEPNFDMVKKIAIYFLVSTDYLFNHQVLDNVEHEKAVVTQLAHKLYGKCEDILLFEEELLSYISYLDFKNKSKHVALKNIENENQEKDS</sequence>
<feature type="domain" description="HTH cro/C1-type" evidence="2">
    <location>
        <begin position="10"/>
        <end position="64"/>
    </location>
</feature>
<dbReference type="SMR" id="A0A9W4AF51"/>
<evidence type="ECO:0000259" key="2">
    <source>
        <dbReference type="PROSITE" id="PS50943"/>
    </source>
</evidence>
<dbReference type="Pfam" id="PF01381">
    <property type="entry name" value="HTH_3"/>
    <property type="match status" value="1"/>
</dbReference>
<dbReference type="InterPro" id="IPR001387">
    <property type="entry name" value="Cro/C1-type_HTH"/>
</dbReference>
<evidence type="ECO:0000313" key="3">
    <source>
        <dbReference type="EMBL" id="BAR87394.1"/>
    </source>
</evidence>
<dbReference type="Proteomes" id="UP000055316">
    <property type="component" value="Plasmid pKK2"/>
</dbReference>
<dbReference type="PANTHER" id="PTHR46558">
    <property type="entry name" value="TRACRIPTIONAL REGULATORY PROTEIN-RELATED-RELATED"/>
    <property type="match status" value="1"/>
</dbReference>
<dbReference type="PROSITE" id="PS50943">
    <property type="entry name" value="HTH_CROC1"/>
    <property type="match status" value="1"/>
</dbReference>
<accession>A0A9W4AF51</accession>
<keyword evidence="1" id="KW-0238">DNA-binding</keyword>
<gene>
    <name evidence="3" type="ORF">KNN_06661</name>
</gene>
<dbReference type="EMBL" id="AP014866">
    <property type="protein sequence ID" value="BAR87394.1"/>
    <property type="molecule type" value="Genomic_DNA"/>
</dbReference>
<dbReference type="RefSeq" id="WP_000677976.1">
    <property type="nucleotide sequence ID" value="NZ_AP014866.1"/>
</dbReference>
<evidence type="ECO:0000256" key="1">
    <source>
        <dbReference type="ARBA" id="ARBA00023125"/>
    </source>
</evidence>
<dbReference type="GO" id="GO:0003677">
    <property type="term" value="F:DNA binding"/>
    <property type="evidence" value="ECO:0007669"/>
    <property type="project" value="UniProtKB-KW"/>
</dbReference>
<dbReference type="SUPFAM" id="SSF47413">
    <property type="entry name" value="lambda repressor-like DNA-binding domains"/>
    <property type="match status" value="1"/>
</dbReference>
<dbReference type="CDD" id="cd00093">
    <property type="entry name" value="HTH_XRE"/>
    <property type="match status" value="1"/>
</dbReference>
<reference evidence="3 4" key="1">
    <citation type="submission" date="2015-05" db="EMBL/GenBank/DDBJ databases">
        <title>Whole genome sequence of Bacillus thuringiensis serovar tolworthi Pasteur Institute Standard strain.</title>
        <authorList>
            <person name="Kanda K."/>
            <person name="Nakashima K."/>
            <person name="Nagano Y."/>
        </authorList>
    </citation>
    <scope>NUCLEOTIDE SEQUENCE [LARGE SCALE GENOMIC DNA]</scope>
    <source>
        <strain evidence="3 4">Pasteur Institute Standard strain</strain>
        <plasmid evidence="4">pKK2 DNA</plasmid>
    </source>
</reference>